<protein>
    <submittedName>
        <fullName evidence="1">Uncharacterized protein</fullName>
    </submittedName>
</protein>
<dbReference type="EMBL" id="GBRH01256254">
    <property type="protein sequence ID" value="JAD41641.1"/>
    <property type="molecule type" value="Transcribed_RNA"/>
</dbReference>
<evidence type="ECO:0000313" key="1">
    <source>
        <dbReference type="EMBL" id="JAD41641.1"/>
    </source>
</evidence>
<reference evidence="1" key="1">
    <citation type="submission" date="2014-09" db="EMBL/GenBank/DDBJ databases">
        <authorList>
            <person name="Magalhaes I.L.F."/>
            <person name="Oliveira U."/>
            <person name="Santos F.R."/>
            <person name="Vidigal T.H.D.A."/>
            <person name="Brescovit A.D."/>
            <person name="Santos A.J."/>
        </authorList>
    </citation>
    <scope>NUCLEOTIDE SEQUENCE</scope>
    <source>
        <tissue evidence="1">Shoot tissue taken approximately 20 cm above the soil surface</tissue>
    </source>
</reference>
<reference evidence="1" key="2">
    <citation type="journal article" date="2015" name="Data Brief">
        <title>Shoot transcriptome of the giant reed, Arundo donax.</title>
        <authorList>
            <person name="Barrero R.A."/>
            <person name="Guerrero F.D."/>
            <person name="Moolhuijzen P."/>
            <person name="Goolsby J.A."/>
            <person name="Tidwell J."/>
            <person name="Bellgard S.E."/>
            <person name="Bellgard M.I."/>
        </authorList>
    </citation>
    <scope>NUCLEOTIDE SEQUENCE</scope>
    <source>
        <tissue evidence="1">Shoot tissue taken approximately 20 cm above the soil surface</tissue>
    </source>
</reference>
<sequence>MQIFYTHFDHWQCHTSMKNWQWKFHLLKLS</sequence>
<organism evidence="1">
    <name type="scientific">Arundo donax</name>
    <name type="common">Giant reed</name>
    <name type="synonym">Donax arundinaceus</name>
    <dbReference type="NCBI Taxonomy" id="35708"/>
    <lineage>
        <taxon>Eukaryota</taxon>
        <taxon>Viridiplantae</taxon>
        <taxon>Streptophyta</taxon>
        <taxon>Embryophyta</taxon>
        <taxon>Tracheophyta</taxon>
        <taxon>Spermatophyta</taxon>
        <taxon>Magnoliopsida</taxon>
        <taxon>Liliopsida</taxon>
        <taxon>Poales</taxon>
        <taxon>Poaceae</taxon>
        <taxon>PACMAD clade</taxon>
        <taxon>Arundinoideae</taxon>
        <taxon>Arundineae</taxon>
        <taxon>Arundo</taxon>
    </lineage>
</organism>
<proteinExistence type="predicted"/>
<accession>A0A0A8ZS84</accession>
<name>A0A0A8ZS84_ARUDO</name>
<dbReference type="AlphaFoldDB" id="A0A0A8ZS84"/>